<sequence length="126" mass="14016">MLLYYDEPEALDALAKELNEEFGEAAYITKSKPYFLEVMHPEASKGQAILHLAKMFGIDRSKIIGIGDSYNDIDLIKVAGLGVAMGNAPEFIKQKADYVTRSNNEEGVRHVIEEFVLQKSTKSGSF</sequence>
<dbReference type="InterPro" id="IPR006379">
    <property type="entry name" value="HAD-SF_hydro_IIB"/>
</dbReference>
<dbReference type="SUPFAM" id="SSF56784">
    <property type="entry name" value="HAD-like"/>
    <property type="match status" value="1"/>
</dbReference>
<evidence type="ECO:0000313" key="4">
    <source>
        <dbReference type="Proteomes" id="UP000826616"/>
    </source>
</evidence>
<dbReference type="PROSITE" id="PS01229">
    <property type="entry name" value="COF_2"/>
    <property type="match status" value="1"/>
</dbReference>
<evidence type="ECO:0000313" key="1">
    <source>
        <dbReference type="EMBL" id="QYY44378.1"/>
    </source>
</evidence>
<dbReference type="Proteomes" id="UP000198956">
    <property type="component" value="Unassembled WGS sequence"/>
</dbReference>
<evidence type="ECO:0000313" key="2">
    <source>
        <dbReference type="EMBL" id="SDH07180.1"/>
    </source>
</evidence>
<dbReference type="AlphaFoldDB" id="A0A1G7ZGF2"/>
<organism evidence="2 3">
    <name type="scientific">Aneurinibacillus thermoaerophilus</name>
    <dbReference type="NCBI Taxonomy" id="143495"/>
    <lineage>
        <taxon>Bacteria</taxon>
        <taxon>Bacillati</taxon>
        <taxon>Bacillota</taxon>
        <taxon>Bacilli</taxon>
        <taxon>Bacillales</taxon>
        <taxon>Paenibacillaceae</taxon>
        <taxon>Aneurinibacillus group</taxon>
        <taxon>Aneurinibacillus</taxon>
    </lineage>
</organism>
<dbReference type="RefSeq" id="WP_057898813.1">
    <property type="nucleotide sequence ID" value="NZ_CP080764.1"/>
</dbReference>
<dbReference type="NCBIfam" id="TIGR01484">
    <property type="entry name" value="HAD-SF-IIB"/>
    <property type="match status" value="1"/>
</dbReference>
<accession>A0A1G7ZGF2</accession>
<keyword evidence="4" id="KW-1185">Reference proteome</keyword>
<dbReference type="GO" id="GO:0016791">
    <property type="term" value="F:phosphatase activity"/>
    <property type="evidence" value="ECO:0007669"/>
    <property type="project" value="TreeGrafter"/>
</dbReference>
<dbReference type="Pfam" id="PF08282">
    <property type="entry name" value="Hydrolase_3"/>
    <property type="match status" value="1"/>
</dbReference>
<dbReference type="EMBL" id="FNDE01000010">
    <property type="protein sequence ID" value="SDH07180.1"/>
    <property type="molecule type" value="Genomic_DNA"/>
</dbReference>
<reference evidence="2 3" key="1">
    <citation type="submission" date="2016-10" db="EMBL/GenBank/DDBJ databases">
        <authorList>
            <person name="de Groot N.N."/>
        </authorList>
    </citation>
    <scope>NUCLEOTIDE SEQUENCE [LARGE SCALE GENOMIC DNA]</scope>
    <source>
        <strain evidence="2 3">L 420-91</strain>
    </source>
</reference>
<dbReference type="Gene3D" id="3.40.50.1000">
    <property type="entry name" value="HAD superfamily/HAD-like"/>
    <property type="match status" value="1"/>
</dbReference>
<protein>
    <submittedName>
        <fullName evidence="2">Cof subfamily of IIB subfamily of haloacid dehalogenase superfamily/HAD-superfamily hydrolase, subfamily IIB</fullName>
    </submittedName>
    <submittedName>
        <fullName evidence="1">HAD-IIB family hydrolase</fullName>
    </submittedName>
</protein>
<proteinExistence type="predicted"/>
<gene>
    <name evidence="1" type="ORF">K3F53_09525</name>
    <name evidence="2" type="ORF">SAMN04489735_101060</name>
</gene>
<dbReference type="Gene3D" id="3.30.1240.10">
    <property type="match status" value="1"/>
</dbReference>
<keyword evidence="2" id="KW-0378">Hydrolase</keyword>
<dbReference type="GO" id="GO:0005829">
    <property type="term" value="C:cytosol"/>
    <property type="evidence" value="ECO:0007669"/>
    <property type="project" value="TreeGrafter"/>
</dbReference>
<dbReference type="InterPro" id="IPR023214">
    <property type="entry name" value="HAD_sf"/>
</dbReference>
<evidence type="ECO:0000313" key="3">
    <source>
        <dbReference type="Proteomes" id="UP000198956"/>
    </source>
</evidence>
<dbReference type="GO" id="GO:0000287">
    <property type="term" value="F:magnesium ion binding"/>
    <property type="evidence" value="ECO:0007669"/>
    <property type="project" value="TreeGrafter"/>
</dbReference>
<dbReference type="GeneID" id="97141607"/>
<dbReference type="Proteomes" id="UP000826616">
    <property type="component" value="Chromosome"/>
</dbReference>
<reference evidence="1 4" key="2">
    <citation type="submission" date="2021-08" db="EMBL/GenBank/DDBJ databases">
        <title>Complete genome sequence of the strain Aneurinibacillus thermoaerophilus CCM 8960.</title>
        <authorList>
            <person name="Musilova J."/>
            <person name="Kourilova X."/>
            <person name="Pernicova I."/>
            <person name="Bezdicek M."/>
            <person name="Lengerova M."/>
            <person name="Obruca S."/>
            <person name="Sedlar K."/>
        </authorList>
    </citation>
    <scope>NUCLEOTIDE SEQUENCE [LARGE SCALE GENOMIC DNA]</scope>
    <source>
        <strain evidence="1 4">CCM 8960</strain>
    </source>
</reference>
<dbReference type="EMBL" id="CP080764">
    <property type="protein sequence ID" value="QYY44378.1"/>
    <property type="molecule type" value="Genomic_DNA"/>
</dbReference>
<dbReference type="PANTHER" id="PTHR10000">
    <property type="entry name" value="PHOSPHOSERINE PHOSPHATASE"/>
    <property type="match status" value="1"/>
</dbReference>
<dbReference type="OrthoDB" id="9790031at2"/>
<dbReference type="InterPro" id="IPR036412">
    <property type="entry name" value="HAD-like_sf"/>
</dbReference>
<dbReference type="PANTHER" id="PTHR10000:SF8">
    <property type="entry name" value="HAD SUPERFAMILY HYDROLASE-LIKE, TYPE 3"/>
    <property type="match status" value="1"/>
</dbReference>
<name>A0A1G7ZGF2_ANETH</name>